<dbReference type="EMBL" id="FOUO01000007">
    <property type="protein sequence ID" value="SFM49343.1"/>
    <property type="molecule type" value="Genomic_DNA"/>
</dbReference>
<comment type="subunit">
    <text evidence="8">Part of a complex composed of FtsB, FtsL and FtsQ.</text>
</comment>
<dbReference type="STRING" id="195064.SAMN05421721_10751"/>
<protein>
    <recommendedName>
        <fullName evidence="8 9">Cell division protein FtsL</fullName>
    </recommendedName>
</protein>
<evidence type="ECO:0000256" key="6">
    <source>
        <dbReference type="ARBA" id="ARBA00023136"/>
    </source>
</evidence>
<dbReference type="GO" id="GO:0032153">
    <property type="term" value="C:cell division site"/>
    <property type="evidence" value="ECO:0007669"/>
    <property type="project" value="UniProtKB-UniRule"/>
</dbReference>
<dbReference type="InterPro" id="IPR011922">
    <property type="entry name" value="Cell_div_FtsL"/>
</dbReference>
<comment type="function">
    <text evidence="8">Essential cell division protein. May link together the upstream cell division proteins, which are predominantly cytoplasmic, with the downstream cell division proteins, which are predominantly periplasmic.</text>
</comment>
<reference evidence="10 11" key="1">
    <citation type="submission" date="2016-10" db="EMBL/GenBank/DDBJ databases">
        <authorList>
            <person name="de Groot N.N."/>
        </authorList>
    </citation>
    <scope>NUCLEOTIDE SEQUENCE [LARGE SCALE GENOMIC DNA]</scope>
    <source>
        <strain evidence="10 11">DSM 4180</strain>
    </source>
</reference>
<organism evidence="10 11">
    <name type="scientific">Ectothiorhodospira mobilis</name>
    <dbReference type="NCBI Taxonomy" id="195064"/>
    <lineage>
        <taxon>Bacteria</taxon>
        <taxon>Pseudomonadati</taxon>
        <taxon>Pseudomonadota</taxon>
        <taxon>Gammaproteobacteria</taxon>
        <taxon>Chromatiales</taxon>
        <taxon>Ectothiorhodospiraceae</taxon>
        <taxon>Ectothiorhodospira</taxon>
    </lineage>
</organism>
<keyword evidence="4 8" id="KW-0812">Transmembrane</keyword>
<evidence type="ECO:0000256" key="4">
    <source>
        <dbReference type="ARBA" id="ARBA00022692"/>
    </source>
</evidence>
<evidence type="ECO:0000256" key="7">
    <source>
        <dbReference type="ARBA" id="ARBA00023306"/>
    </source>
</evidence>
<evidence type="ECO:0000256" key="3">
    <source>
        <dbReference type="ARBA" id="ARBA00022618"/>
    </source>
</evidence>
<keyword evidence="2 8" id="KW-1003">Cell membrane</keyword>
<keyword evidence="11" id="KW-1185">Reference proteome</keyword>
<dbReference type="PANTHER" id="PTHR37479:SF1">
    <property type="entry name" value="CELL DIVISION PROTEIN FTSL"/>
    <property type="match status" value="1"/>
</dbReference>
<evidence type="ECO:0000313" key="10">
    <source>
        <dbReference type="EMBL" id="SFM49343.1"/>
    </source>
</evidence>
<evidence type="ECO:0000256" key="9">
    <source>
        <dbReference type="NCBIfam" id="TIGR02209"/>
    </source>
</evidence>
<dbReference type="GO" id="GO:0005886">
    <property type="term" value="C:plasma membrane"/>
    <property type="evidence" value="ECO:0007669"/>
    <property type="project" value="UniProtKB-SubCell"/>
</dbReference>
<dbReference type="NCBIfam" id="TIGR02209">
    <property type="entry name" value="ftsL_broad"/>
    <property type="match status" value="1"/>
</dbReference>
<evidence type="ECO:0000256" key="8">
    <source>
        <dbReference type="HAMAP-Rule" id="MF_00910"/>
    </source>
</evidence>
<name>A0A1I4RBT7_ECTMO</name>
<evidence type="ECO:0000256" key="5">
    <source>
        <dbReference type="ARBA" id="ARBA00022989"/>
    </source>
</evidence>
<dbReference type="RefSeq" id="WP_090484935.1">
    <property type="nucleotide sequence ID" value="NZ_FOUO01000007.1"/>
</dbReference>
<gene>
    <name evidence="8" type="primary">ftsL</name>
    <name evidence="10" type="ORF">SAMN05421721_10751</name>
</gene>
<evidence type="ECO:0000256" key="2">
    <source>
        <dbReference type="ARBA" id="ARBA00022475"/>
    </source>
</evidence>
<keyword evidence="6 8" id="KW-0472">Membrane</keyword>
<keyword evidence="3 8" id="KW-0132">Cell division</keyword>
<dbReference type="HAMAP" id="MF_00910">
    <property type="entry name" value="FtsL"/>
    <property type="match status" value="1"/>
</dbReference>
<dbReference type="AlphaFoldDB" id="A0A1I4RBT7"/>
<evidence type="ECO:0000256" key="1">
    <source>
        <dbReference type="ARBA" id="ARBA00004401"/>
    </source>
</evidence>
<accession>A0A1I4RBT7</accession>
<dbReference type="Proteomes" id="UP000199556">
    <property type="component" value="Unassembled WGS sequence"/>
</dbReference>
<sequence>MSLRPWLLGLLFALVMSSALGVVYSRHQSRVLFMGLQQALERRDALNVEWGRLQLEQSTWATHGRIEREARERLGMRMPDARSTVILLE</sequence>
<keyword evidence="7 8" id="KW-0131">Cell cycle</keyword>
<proteinExistence type="inferred from homology"/>
<dbReference type="PANTHER" id="PTHR37479">
    <property type="entry name" value="CELL DIVISION PROTEIN FTSL"/>
    <property type="match status" value="1"/>
</dbReference>
<comment type="subcellular location">
    <subcellularLocation>
        <location evidence="8">Cell inner membrane</location>
        <topology evidence="8">Single-pass type II membrane protein</topology>
    </subcellularLocation>
    <subcellularLocation>
        <location evidence="1">Cell membrane</location>
        <topology evidence="1">Single-pass type II membrane protein</topology>
    </subcellularLocation>
    <text evidence="8">Localizes to the division septum where it forms a ring structure.</text>
</comment>
<evidence type="ECO:0000313" key="11">
    <source>
        <dbReference type="Proteomes" id="UP000199556"/>
    </source>
</evidence>
<comment type="similarity">
    <text evidence="8">Belongs to the FtsL family.</text>
</comment>
<dbReference type="OrthoDB" id="5298556at2"/>
<keyword evidence="5 8" id="KW-1133">Transmembrane helix</keyword>
<keyword evidence="8" id="KW-0997">Cell inner membrane</keyword>
<dbReference type="GO" id="GO:0043093">
    <property type="term" value="P:FtsZ-dependent cytokinesis"/>
    <property type="evidence" value="ECO:0007669"/>
    <property type="project" value="UniProtKB-UniRule"/>
</dbReference>
<dbReference type="Pfam" id="PF04999">
    <property type="entry name" value="FtsL"/>
    <property type="match status" value="1"/>
</dbReference>